<accession>A0A2T6ZAX1</accession>
<dbReference type="AlphaFoldDB" id="A0A2T6ZAX1"/>
<reference evidence="1 2" key="1">
    <citation type="submission" date="2017-04" db="EMBL/GenBank/DDBJ databases">
        <title>Draft genome sequence of Tuber borchii Vittad., a whitish edible truffle.</title>
        <authorList>
            <consortium name="DOE Joint Genome Institute"/>
            <person name="Murat C."/>
            <person name="Kuo A."/>
            <person name="Barry K.W."/>
            <person name="Clum A."/>
            <person name="Dockter R.B."/>
            <person name="Fauchery L."/>
            <person name="Iotti M."/>
            <person name="Kohler A."/>
            <person name="Labutti K."/>
            <person name="Lindquist E.A."/>
            <person name="Lipzen A."/>
            <person name="Ohm R.A."/>
            <person name="Wang M."/>
            <person name="Grigoriev I.V."/>
            <person name="Zambonelli A."/>
            <person name="Martin F.M."/>
        </authorList>
    </citation>
    <scope>NUCLEOTIDE SEQUENCE [LARGE SCALE GENOMIC DNA]</scope>
    <source>
        <strain evidence="1 2">Tbo3840</strain>
    </source>
</reference>
<sequence>MIVAGVVVVVVVGGMIAVVGLVEGQGVEVGVEVGEVGILEIPYSQVVPLRLSIRISRRWRTNSSLLKRGSMNRLCLPVPISGRKGFRPWSERIIFQWLYPHRRFSSMMSQ</sequence>
<gene>
    <name evidence="1" type="ORF">B9Z19DRAFT_1008956</name>
</gene>
<dbReference type="Proteomes" id="UP000244722">
    <property type="component" value="Unassembled WGS sequence"/>
</dbReference>
<comment type="caution">
    <text evidence="1">The sequence shown here is derived from an EMBL/GenBank/DDBJ whole genome shotgun (WGS) entry which is preliminary data.</text>
</comment>
<proteinExistence type="predicted"/>
<dbReference type="EMBL" id="NESQ01000495">
    <property type="protein sequence ID" value="PUU72623.1"/>
    <property type="molecule type" value="Genomic_DNA"/>
</dbReference>
<keyword evidence="2" id="KW-1185">Reference proteome</keyword>
<organism evidence="1 2">
    <name type="scientific">Tuber borchii</name>
    <name type="common">White truffle</name>
    <dbReference type="NCBI Taxonomy" id="42251"/>
    <lineage>
        <taxon>Eukaryota</taxon>
        <taxon>Fungi</taxon>
        <taxon>Dikarya</taxon>
        <taxon>Ascomycota</taxon>
        <taxon>Pezizomycotina</taxon>
        <taxon>Pezizomycetes</taxon>
        <taxon>Pezizales</taxon>
        <taxon>Tuberaceae</taxon>
        <taxon>Tuber</taxon>
    </lineage>
</organism>
<evidence type="ECO:0000313" key="1">
    <source>
        <dbReference type="EMBL" id="PUU72623.1"/>
    </source>
</evidence>
<protein>
    <submittedName>
        <fullName evidence="1">Uncharacterized protein</fullName>
    </submittedName>
</protein>
<name>A0A2T6ZAX1_TUBBO</name>
<dbReference type="OrthoDB" id="10456725at2759"/>
<evidence type="ECO:0000313" key="2">
    <source>
        <dbReference type="Proteomes" id="UP000244722"/>
    </source>
</evidence>